<evidence type="ECO:0000313" key="5">
    <source>
        <dbReference type="EMBL" id="MBU3064745.1"/>
    </source>
</evidence>
<evidence type="ECO:0000259" key="4">
    <source>
        <dbReference type="PROSITE" id="PS50222"/>
    </source>
</evidence>
<dbReference type="PROSITE" id="PS51257">
    <property type="entry name" value="PROKAR_LIPOPROTEIN"/>
    <property type="match status" value="1"/>
</dbReference>
<gene>
    <name evidence="5" type="ORF">KO481_24855</name>
</gene>
<protein>
    <recommendedName>
        <fullName evidence="4">EF-hand domain-containing protein</fullName>
    </recommendedName>
</protein>
<feature type="signal peptide" evidence="3">
    <location>
        <begin position="1"/>
        <end position="29"/>
    </location>
</feature>
<dbReference type="PROSITE" id="PS50222">
    <property type="entry name" value="EF_HAND_2"/>
    <property type="match status" value="1"/>
</dbReference>
<name>A0ABS6B365_9NOCA</name>
<feature type="domain" description="EF-hand" evidence="4">
    <location>
        <begin position="144"/>
        <end position="179"/>
    </location>
</feature>
<feature type="chain" id="PRO_5045285327" description="EF-hand domain-containing protein" evidence="3">
    <location>
        <begin position="30"/>
        <end position="184"/>
    </location>
</feature>
<evidence type="ECO:0000313" key="6">
    <source>
        <dbReference type="Proteomes" id="UP000733379"/>
    </source>
</evidence>
<organism evidence="5 6">
    <name type="scientific">Nocardia albiluteola</name>
    <dbReference type="NCBI Taxonomy" id="2842303"/>
    <lineage>
        <taxon>Bacteria</taxon>
        <taxon>Bacillati</taxon>
        <taxon>Actinomycetota</taxon>
        <taxon>Actinomycetes</taxon>
        <taxon>Mycobacteriales</taxon>
        <taxon>Nocardiaceae</taxon>
        <taxon>Nocardia</taxon>
    </lineage>
</organism>
<comment type="caution">
    <text evidence="5">The sequence shown here is derived from an EMBL/GenBank/DDBJ whole genome shotgun (WGS) entry which is preliminary data.</text>
</comment>
<keyword evidence="1 3" id="KW-0732">Signal</keyword>
<dbReference type="InterPro" id="IPR002048">
    <property type="entry name" value="EF_hand_dom"/>
</dbReference>
<dbReference type="Proteomes" id="UP000733379">
    <property type="component" value="Unassembled WGS sequence"/>
</dbReference>
<evidence type="ECO:0000256" key="2">
    <source>
        <dbReference type="ARBA" id="ARBA00093774"/>
    </source>
</evidence>
<dbReference type="EMBL" id="JAHKNI010000008">
    <property type="protein sequence ID" value="MBU3064745.1"/>
    <property type="molecule type" value="Genomic_DNA"/>
</dbReference>
<evidence type="ECO:0000256" key="3">
    <source>
        <dbReference type="SAM" id="SignalP"/>
    </source>
</evidence>
<keyword evidence="6" id="KW-1185">Reference proteome</keyword>
<dbReference type="InterPro" id="IPR058644">
    <property type="entry name" value="Mtb12-like_C"/>
</dbReference>
<comment type="similarity">
    <text evidence="2">Belongs to the MTB12 family.</text>
</comment>
<dbReference type="Pfam" id="PF26580">
    <property type="entry name" value="Mtb12_C"/>
    <property type="match status" value="1"/>
</dbReference>
<evidence type="ECO:0000256" key="1">
    <source>
        <dbReference type="ARBA" id="ARBA00022729"/>
    </source>
</evidence>
<accession>A0ABS6B365</accession>
<reference evidence="5 6" key="1">
    <citation type="submission" date="2021-06" db="EMBL/GenBank/DDBJ databases">
        <title>Actinomycetes sequencing.</title>
        <authorList>
            <person name="Shan Q."/>
        </authorList>
    </citation>
    <scope>NUCLEOTIDE SEQUENCE [LARGE SCALE GENOMIC DNA]</scope>
    <source>
        <strain evidence="5 6">NEAU-G5</strain>
    </source>
</reference>
<proteinExistence type="inferred from homology"/>
<sequence>MWMAVRGSARGRGAGAVCALVALAMGAAACGGDPDAASVAAARSSAYAALTSSSQAAAASSANRPPIPTAAQLDTQLKRALDPALPDSDRINLIQDGQAFASSIPDMYKALHDNPHAVYGVVDPVFDNHDGTLTATLRLDKDGTGEDVRTTIMHFIDIDGTWKISRNDLCGVLRSADYKTPACG</sequence>